<keyword evidence="1" id="KW-0812">Transmembrane</keyword>
<keyword evidence="1" id="KW-0472">Membrane</keyword>
<evidence type="ECO:0000256" key="1">
    <source>
        <dbReference type="SAM" id="Phobius"/>
    </source>
</evidence>
<keyword evidence="1" id="KW-1133">Transmembrane helix</keyword>
<gene>
    <name evidence="2" type="ORF">EH105704_21_00400</name>
</gene>
<feature type="transmembrane region" description="Helical" evidence="1">
    <location>
        <begin position="36"/>
        <end position="58"/>
    </location>
</feature>
<protein>
    <submittedName>
        <fullName evidence="2">Uncharacterized protein</fullName>
    </submittedName>
</protein>
<sequence length="93" mass="10215">MHNLAVPLTVSAVGVQTGCAADGESGNKAYNPYCHQIVIFIYNMRGAITVSCLFLTFIPLYSGMGRFDCWLSLAKQQKHGDPKDTDNDKENLC</sequence>
<comment type="caution">
    <text evidence="2">The sequence shown here is derived from an EMBL/GenBank/DDBJ whole genome shotgun (WGS) entry which is preliminary data.</text>
</comment>
<dbReference type="EMBL" id="BAFF01000021">
    <property type="protein sequence ID" value="GAB53839.1"/>
    <property type="molecule type" value="Genomic_DNA"/>
</dbReference>
<name>H5V781_ATLHE</name>
<proteinExistence type="predicted"/>
<dbReference type="Proteomes" id="UP000010297">
    <property type="component" value="Unassembled WGS sequence"/>
</dbReference>
<reference evidence="2 3" key="1">
    <citation type="submission" date="2012-02" db="EMBL/GenBank/DDBJ databases">
        <title>Whole genome shotgun sequence of Escherichia hermannii NBRC 105704.</title>
        <authorList>
            <person name="Yoshida I."/>
            <person name="Hosoyama A."/>
            <person name="Tsuchikane K."/>
            <person name="Katsumata H."/>
            <person name="Yamazaki S."/>
            <person name="Fujita N."/>
        </authorList>
    </citation>
    <scope>NUCLEOTIDE SEQUENCE [LARGE SCALE GENOMIC DNA]</scope>
    <source>
        <strain evidence="2 3">NBRC 105704</strain>
    </source>
</reference>
<dbReference type="AlphaFoldDB" id="H5V781"/>
<accession>H5V781</accession>
<evidence type="ECO:0000313" key="3">
    <source>
        <dbReference type="Proteomes" id="UP000010297"/>
    </source>
</evidence>
<evidence type="ECO:0000313" key="2">
    <source>
        <dbReference type="EMBL" id="GAB53839.1"/>
    </source>
</evidence>
<keyword evidence="3" id="KW-1185">Reference proteome</keyword>
<organism evidence="2 3">
    <name type="scientific">Atlantibacter hermannii NBRC 105704</name>
    <dbReference type="NCBI Taxonomy" id="1115512"/>
    <lineage>
        <taxon>Bacteria</taxon>
        <taxon>Pseudomonadati</taxon>
        <taxon>Pseudomonadota</taxon>
        <taxon>Gammaproteobacteria</taxon>
        <taxon>Enterobacterales</taxon>
        <taxon>Enterobacteriaceae</taxon>
        <taxon>Atlantibacter</taxon>
    </lineage>
</organism>